<dbReference type="Proteomes" id="UP000822688">
    <property type="component" value="Chromosome 5"/>
</dbReference>
<dbReference type="EMBL" id="CM026425">
    <property type="protein sequence ID" value="KAG0577694.1"/>
    <property type="molecule type" value="Genomic_DNA"/>
</dbReference>
<protein>
    <submittedName>
        <fullName evidence="2">Uncharacterized protein</fullName>
    </submittedName>
</protein>
<dbReference type="AlphaFoldDB" id="A0A8T0I2L0"/>
<name>A0A8T0I2L0_CERPU</name>
<reference evidence="2" key="1">
    <citation type="submission" date="2020-06" db="EMBL/GenBank/DDBJ databases">
        <title>WGS assembly of Ceratodon purpureus strain R40.</title>
        <authorList>
            <person name="Carey S.B."/>
            <person name="Jenkins J."/>
            <person name="Shu S."/>
            <person name="Lovell J.T."/>
            <person name="Sreedasyam A."/>
            <person name="Maumus F."/>
            <person name="Tiley G.P."/>
            <person name="Fernandez-Pozo N."/>
            <person name="Barry K."/>
            <person name="Chen C."/>
            <person name="Wang M."/>
            <person name="Lipzen A."/>
            <person name="Daum C."/>
            <person name="Saski C.A."/>
            <person name="Payton A.C."/>
            <person name="Mcbreen J.C."/>
            <person name="Conrad R.E."/>
            <person name="Kollar L.M."/>
            <person name="Olsson S."/>
            <person name="Huttunen S."/>
            <person name="Landis J.B."/>
            <person name="Wickett N.J."/>
            <person name="Johnson M.G."/>
            <person name="Rensing S.A."/>
            <person name="Grimwood J."/>
            <person name="Schmutz J."/>
            <person name="Mcdaniel S.F."/>
        </authorList>
    </citation>
    <scope>NUCLEOTIDE SEQUENCE</scope>
    <source>
        <strain evidence="2">R40</strain>
    </source>
</reference>
<feature type="compositionally biased region" description="Basic and acidic residues" evidence="1">
    <location>
        <begin position="45"/>
        <end position="62"/>
    </location>
</feature>
<comment type="caution">
    <text evidence="2">The sequence shown here is derived from an EMBL/GenBank/DDBJ whole genome shotgun (WGS) entry which is preliminary data.</text>
</comment>
<evidence type="ECO:0000313" key="3">
    <source>
        <dbReference type="Proteomes" id="UP000822688"/>
    </source>
</evidence>
<evidence type="ECO:0000313" key="2">
    <source>
        <dbReference type="EMBL" id="KAG0577694.1"/>
    </source>
</evidence>
<sequence length="112" mass="12696">MYERPTVAVNQKSTTLVLGHSDGFAQCSPGLHLCWCTCSIHRLPGEKSDRQSERERERERTGGARKGGRIQASKEGSGFIAHRQTLQGRDHLGDETWSFGFWWHENSQSSHE</sequence>
<feature type="region of interest" description="Disordered" evidence="1">
    <location>
        <begin position="45"/>
        <end position="78"/>
    </location>
</feature>
<gene>
    <name evidence="2" type="ORF">KC19_5G174000</name>
</gene>
<evidence type="ECO:0000256" key="1">
    <source>
        <dbReference type="SAM" id="MobiDB-lite"/>
    </source>
</evidence>
<proteinExistence type="predicted"/>
<organism evidence="2 3">
    <name type="scientific">Ceratodon purpureus</name>
    <name type="common">Fire moss</name>
    <name type="synonym">Dicranum purpureum</name>
    <dbReference type="NCBI Taxonomy" id="3225"/>
    <lineage>
        <taxon>Eukaryota</taxon>
        <taxon>Viridiplantae</taxon>
        <taxon>Streptophyta</taxon>
        <taxon>Embryophyta</taxon>
        <taxon>Bryophyta</taxon>
        <taxon>Bryophytina</taxon>
        <taxon>Bryopsida</taxon>
        <taxon>Dicranidae</taxon>
        <taxon>Pseudoditrichales</taxon>
        <taxon>Ditrichaceae</taxon>
        <taxon>Ceratodon</taxon>
    </lineage>
</organism>
<keyword evidence="3" id="KW-1185">Reference proteome</keyword>
<accession>A0A8T0I2L0</accession>